<dbReference type="Gene3D" id="3.40.50.720">
    <property type="entry name" value="NAD(P)-binding Rossmann-like Domain"/>
    <property type="match status" value="1"/>
</dbReference>
<comment type="cofactor">
    <cofactor evidence="1">
        <name>Zn(2+)</name>
        <dbReference type="ChEBI" id="CHEBI:29105"/>
    </cofactor>
</comment>
<dbReference type="AlphaFoldDB" id="A0A5N8WJ90"/>
<organism evidence="6 7">
    <name type="scientific">Streptomyces acidicola</name>
    <dbReference type="NCBI Taxonomy" id="2596892"/>
    <lineage>
        <taxon>Bacteria</taxon>
        <taxon>Bacillati</taxon>
        <taxon>Actinomycetota</taxon>
        <taxon>Actinomycetes</taxon>
        <taxon>Kitasatosporales</taxon>
        <taxon>Streptomycetaceae</taxon>
        <taxon>Streptomyces</taxon>
    </lineage>
</organism>
<dbReference type="RefSeq" id="WP_152858533.1">
    <property type="nucleotide sequence ID" value="NZ_VMNX01000003.1"/>
</dbReference>
<dbReference type="InterPro" id="IPR011032">
    <property type="entry name" value="GroES-like_sf"/>
</dbReference>
<proteinExistence type="inferred from homology"/>
<keyword evidence="4" id="KW-0862">Zinc</keyword>
<evidence type="ECO:0000313" key="6">
    <source>
        <dbReference type="EMBL" id="MPY47520.1"/>
    </source>
</evidence>
<keyword evidence="5" id="KW-0560">Oxidoreductase</keyword>
<dbReference type="GO" id="GO:0046872">
    <property type="term" value="F:metal ion binding"/>
    <property type="evidence" value="ECO:0007669"/>
    <property type="project" value="UniProtKB-KW"/>
</dbReference>
<dbReference type="GO" id="GO:0016491">
    <property type="term" value="F:oxidoreductase activity"/>
    <property type="evidence" value="ECO:0007669"/>
    <property type="project" value="UniProtKB-KW"/>
</dbReference>
<keyword evidence="7" id="KW-1185">Reference proteome</keyword>
<dbReference type="Proteomes" id="UP000373149">
    <property type="component" value="Unassembled WGS sequence"/>
</dbReference>
<comment type="similarity">
    <text evidence="2">Belongs to the zinc-containing alcohol dehydrogenase family.</text>
</comment>
<dbReference type="SUPFAM" id="SSF50129">
    <property type="entry name" value="GroES-like"/>
    <property type="match status" value="1"/>
</dbReference>
<comment type="caution">
    <text evidence="6">The sequence shown here is derived from an EMBL/GenBank/DDBJ whole genome shotgun (WGS) entry which is preliminary data.</text>
</comment>
<dbReference type="EMBL" id="VMNX01000003">
    <property type="protein sequence ID" value="MPY47520.1"/>
    <property type="molecule type" value="Genomic_DNA"/>
</dbReference>
<evidence type="ECO:0000256" key="1">
    <source>
        <dbReference type="ARBA" id="ARBA00001947"/>
    </source>
</evidence>
<sequence>MKRTVRSFWLRSPGQGEIRETTLPETGEGEVLVRTLCSGVSRGTETLVFRGGVPESQYTAMRAPFQEGEFPGPVKYGYLSVGRVEEGPEELVGRTVFCLYPHQTRYVVPASAVTVVPENVPATRAVLAGTVETAVNALWDAAPLIGDRIAVVGGGMVGCSVAALLAKYPGVRVQLVDADPARAGIARALGVDFALPADAPGECDLVVHASATEQGLTRSLELLRDEGTVIELSWYGDRRVSLPLGEAFHSRRLVVRSSQVGAVSAARRAGRTYADRLALALELLADPAFDALVTGECGFEELPDVMPGLTSGELPGLCHRVLYDTEQVTRPSVP</sequence>
<dbReference type="Pfam" id="PF13450">
    <property type="entry name" value="NAD_binding_8"/>
    <property type="match status" value="1"/>
</dbReference>
<name>A0A5N8WJ90_9ACTN</name>
<dbReference type="CDD" id="cd08255">
    <property type="entry name" value="2-desacetyl-2-hydroxyethyl_bacteriochlorophyllide_like"/>
    <property type="match status" value="1"/>
</dbReference>
<gene>
    <name evidence="6" type="ORF">FPZ41_02475</name>
</gene>
<protein>
    <submittedName>
        <fullName evidence="6">Zinc-binding alcohol dehydrogenase</fullName>
    </submittedName>
</protein>
<evidence type="ECO:0000256" key="4">
    <source>
        <dbReference type="ARBA" id="ARBA00022833"/>
    </source>
</evidence>
<evidence type="ECO:0000256" key="3">
    <source>
        <dbReference type="ARBA" id="ARBA00022723"/>
    </source>
</evidence>
<dbReference type="PANTHER" id="PTHR43350:SF19">
    <property type="entry name" value="D-GULOSIDE 3-DEHYDROGENASE"/>
    <property type="match status" value="1"/>
</dbReference>
<keyword evidence="3" id="KW-0479">Metal-binding</keyword>
<dbReference type="InterPro" id="IPR036291">
    <property type="entry name" value="NAD(P)-bd_dom_sf"/>
</dbReference>
<evidence type="ECO:0000256" key="5">
    <source>
        <dbReference type="ARBA" id="ARBA00023002"/>
    </source>
</evidence>
<dbReference type="Gene3D" id="3.90.180.10">
    <property type="entry name" value="Medium-chain alcohol dehydrogenases, catalytic domain"/>
    <property type="match status" value="2"/>
</dbReference>
<dbReference type="SUPFAM" id="SSF51735">
    <property type="entry name" value="NAD(P)-binding Rossmann-fold domains"/>
    <property type="match status" value="1"/>
</dbReference>
<accession>A0A5N8WJ90</accession>
<evidence type="ECO:0000313" key="7">
    <source>
        <dbReference type="Proteomes" id="UP000373149"/>
    </source>
</evidence>
<evidence type="ECO:0000256" key="2">
    <source>
        <dbReference type="ARBA" id="ARBA00008072"/>
    </source>
</evidence>
<dbReference type="PANTHER" id="PTHR43350">
    <property type="entry name" value="NAD-DEPENDENT ALCOHOL DEHYDROGENASE"/>
    <property type="match status" value="1"/>
</dbReference>
<reference evidence="6 7" key="1">
    <citation type="submission" date="2019-09" db="EMBL/GenBank/DDBJ databases">
        <authorList>
            <person name="Duangmal K."/>
            <person name="Teo W.F.A."/>
            <person name="Lipun K."/>
        </authorList>
    </citation>
    <scope>NUCLEOTIDE SEQUENCE [LARGE SCALE GENOMIC DNA]</scope>
    <source>
        <strain evidence="6 7">K1PN6</strain>
    </source>
</reference>